<dbReference type="EMBL" id="LK022848">
    <property type="protein sequence ID" value="CDR06341.1"/>
    <property type="molecule type" value="Genomic_DNA"/>
</dbReference>
<protein>
    <submittedName>
        <fullName evidence="3 4">Thioesterase</fullName>
    </submittedName>
</protein>
<dbReference type="RefSeq" id="WP_052701349.1">
    <property type="nucleotide sequence ID" value="NZ_BAABDR010000068.1"/>
</dbReference>
<reference evidence="4 5" key="2">
    <citation type="submission" date="2021-03" db="EMBL/GenBank/DDBJ databases">
        <title>Genomic Encyclopedia of Type Strains, Phase IV (KMG-IV): sequencing the most valuable type-strain genomes for metagenomic binning, comparative biology and taxonomic classification.</title>
        <authorList>
            <person name="Goeker M."/>
        </authorList>
    </citation>
    <scope>NUCLEOTIDE SEQUENCE [LARGE SCALE GENOMIC DNA]</scope>
    <source>
        <strain evidence="4 5">DSM 41954</strain>
    </source>
</reference>
<dbReference type="InterPro" id="IPR001031">
    <property type="entry name" value="Thioesterase"/>
</dbReference>
<dbReference type="AlphaFoldDB" id="A0A060ZSH7"/>
<proteinExistence type="inferred from homology"/>
<keyword evidence="5" id="KW-1185">Reference proteome</keyword>
<organism evidence="3">
    <name type="scientific">Streptomyces iranensis</name>
    <dbReference type="NCBI Taxonomy" id="576784"/>
    <lineage>
        <taxon>Bacteria</taxon>
        <taxon>Bacillati</taxon>
        <taxon>Actinomycetota</taxon>
        <taxon>Actinomycetes</taxon>
        <taxon>Kitasatosporales</taxon>
        <taxon>Streptomycetaceae</taxon>
        <taxon>Streptomyces</taxon>
        <taxon>Streptomyces violaceusniger group</taxon>
    </lineage>
</organism>
<gene>
    <name evidence="4" type="ORF">J2Z30_001882</name>
    <name evidence="3" type="ORF">SIRAN3243</name>
</gene>
<dbReference type="InterPro" id="IPR029058">
    <property type="entry name" value="AB_hydrolase_fold"/>
</dbReference>
<dbReference type="PANTHER" id="PTHR11487:SF0">
    <property type="entry name" value="S-ACYL FATTY ACID SYNTHASE THIOESTERASE, MEDIUM CHAIN"/>
    <property type="match status" value="1"/>
</dbReference>
<name>A0A060ZSH7_9ACTN</name>
<dbReference type="Pfam" id="PF00975">
    <property type="entry name" value="Thioesterase"/>
    <property type="match status" value="1"/>
</dbReference>
<evidence type="ECO:0000259" key="2">
    <source>
        <dbReference type="Pfam" id="PF00975"/>
    </source>
</evidence>
<dbReference type="SUPFAM" id="SSF53474">
    <property type="entry name" value="alpha/beta-Hydrolases"/>
    <property type="match status" value="1"/>
</dbReference>
<dbReference type="Gene3D" id="3.40.50.1820">
    <property type="entry name" value="alpha/beta hydrolase"/>
    <property type="match status" value="1"/>
</dbReference>
<evidence type="ECO:0000313" key="4">
    <source>
        <dbReference type="EMBL" id="MBP2060880.1"/>
    </source>
</evidence>
<accession>A0A060ZSH7</accession>
<sequence>MTGYSLTPVPDSGDRWFPRSGAPTQARLLLFCLPHAGGGGTSFARWRDALPGFVGVQPVQLPGRESRLREPARIEPWEVARALLRRADRPYAIYGHSMGGVLAQEVVRRIAALGGPPPLCLCVGASRPPHLAPNVFERWADLADDALVSEVAALGGLPTTALGHPRLRARFVEVVRADVRWLATYRLAGQQPSAALTVPVVAFAGSRDRLAGAQVMRRWSELANAGFRLHVIDGGHFFHAENLPAFARVLARELGAALS</sequence>
<dbReference type="Proteomes" id="UP000756710">
    <property type="component" value="Unassembled WGS sequence"/>
</dbReference>
<comment type="similarity">
    <text evidence="1">Belongs to the thioesterase family.</text>
</comment>
<dbReference type="InterPro" id="IPR012223">
    <property type="entry name" value="TEII"/>
</dbReference>
<evidence type="ECO:0000256" key="1">
    <source>
        <dbReference type="ARBA" id="ARBA00007169"/>
    </source>
</evidence>
<evidence type="ECO:0000313" key="3">
    <source>
        <dbReference type="EMBL" id="CDR06341.1"/>
    </source>
</evidence>
<dbReference type="GO" id="GO:0008610">
    <property type="term" value="P:lipid biosynthetic process"/>
    <property type="evidence" value="ECO:0007669"/>
    <property type="project" value="TreeGrafter"/>
</dbReference>
<evidence type="ECO:0000313" key="5">
    <source>
        <dbReference type="Proteomes" id="UP000756710"/>
    </source>
</evidence>
<dbReference type="EMBL" id="JAGGLR010000004">
    <property type="protein sequence ID" value="MBP2060880.1"/>
    <property type="molecule type" value="Genomic_DNA"/>
</dbReference>
<dbReference type="HOGENOM" id="CLU_070456_1_1_11"/>
<feature type="domain" description="Thioesterase" evidence="2">
    <location>
        <begin position="30"/>
        <end position="250"/>
    </location>
</feature>
<dbReference type="PANTHER" id="PTHR11487">
    <property type="entry name" value="THIOESTERASE"/>
    <property type="match status" value="1"/>
</dbReference>
<reference evidence="3" key="1">
    <citation type="submission" date="2014-05" db="EMBL/GenBank/DDBJ databases">
        <authorList>
            <person name="Horn Fabian"/>
        </authorList>
    </citation>
    <scope>NUCLEOTIDE SEQUENCE</scope>
</reference>